<accession>B4PMJ6</accession>
<dbReference type="EMBL" id="CM000160">
    <property type="protein sequence ID" value="EDW99130.2"/>
    <property type="molecule type" value="Genomic_DNA"/>
</dbReference>
<evidence type="ECO:0000259" key="2">
    <source>
        <dbReference type="Pfam" id="PF08336"/>
    </source>
</evidence>
<dbReference type="AlphaFoldDB" id="B4PMJ6"/>
<dbReference type="Proteomes" id="UP000002282">
    <property type="component" value="Chromosome 3R"/>
</dbReference>
<sequence>MINFKCKYVESKVAPNIIDLICRIIKRQPFSHGYLAAPNALHFGLGVLPLEYQFTPTHNLVMTVSLWPVIPLLILGCFSLKTLDERRVGEMLNLERDLLQNLRDYAEKLEEKISLINNYLEDYIDDVEEANKDPEKYLANPLNSFRLIRHMHQDWVGWQIYMEDPVAPDAVEKLERLLPHLPHKEAFRKAARDVHSLTQFYGYEPADLVAKNERNSSLHLSPLDCYHLGLQLYEGQDYLGAAKWLQVAAHNYTLSRHRELCDLLGAPRWQVYRDLGRTLHKLNRESAYDAYESALRLISQNVHLMKEAGQMELFSLRDPMQPILDPEPTPTVLERYCRGEVPPPQSRLTCELNDWVHPFLVYAPFRIEDLQRDPFIILYPGGIYEQEIRHVENAYEQCPPNDRFELKEGITGCSISEGYSRVLQRINERVLDMAGVEKTWETSFIVEYAQLTPFEPFQLFRNSTKFPKLNLKNFEDVEAKVIIFLKDVTLGGAFTMSNDILVQPKRGNVLITFENKEQSTTICPIIEGTGLVMIKFIMKKDK</sequence>
<reference evidence="3 4" key="2">
    <citation type="journal article" date="2007" name="PLoS Biol.">
        <title>Principles of genome evolution in the Drosophila melanogaster species group.</title>
        <authorList>
            <person name="Ranz J.M."/>
            <person name="Maurin D."/>
            <person name="Chan Y.S."/>
            <person name="von Grotthuss M."/>
            <person name="Hillier L.W."/>
            <person name="Roote J."/>
            <person name="Ashburner M."/>
            <person name="Bergman C.M."/>
        </authorList>
    </citation>
    <scope>NUCLEOTIDE SEQUENCE [LARGE SCALE GENOMIC DNA]</scope>
    <source>
        <strain evidence="4">Tai18E2 / Tucson 14021-0261.01</strain>
    </source>
</reference>
<evidence type="ECO:0000313" key="4">
    <source>
        <dbReference type="Proteomes" id="UP000002282"/>
    </source>
</evidence>
<dbReference type="InterPro" id="IPR013547">
    <property type="entry name" value="P4H_N"/>
</dbReference>
<dbReference type="Gene3D" id="2.60.120.620">
    <property type="entry name" value="q2cbj1_9rhob like domain"/>
    <property type="match status" value="1"/>
</dbReference>
<keyword evidence="4" id="KW-1185">Reference proteome</keyword>
<dbReference type="GO" id="GO:0004656">
    <property type="term" value="F:procollagen-proline 4-dioxygenase activity"/>
    <property type="evidence" value="ECO:0007669"/>
    <property type="project" value="InterPro"/>
</dbReference>
<dbReference type="InterPro" id="IPR011990">
    <property type="entry name" value="TPR-like_helical_dom_sf"/>
</dbReference>
<keyword evidence="1" id="KW-0175">Coiled coil</keyword>
<dbReference type="Gene3D" id="6.10.140.1460">
    <property type="match status" value="1"/>
</dbReference>
<dbReference type="GO" id="GO:0005783">
    <property type="term" value="C:endoplasmic reticulum"/>
    <property type="evidence" value="ECO:0007669"/>
    <property type="project" value="InterPro"/>
</dbReference>
<dbReference type="KEGG" id="dya:Dyak_GE10892"/>
<dbReference type="Gene3D" id="1.25.40.10">
    <property type="entry name" value="Tetratricopeptide repeat domain"/>
    <property type="match status" value="1"/>
</dbReference>
<name>B4PMJ6_DROYA</name>
<dbReference type="eggNOG" id="KOG1591">
    <property type="taxonomic scope" value="Eukaryota"/>
</dbReference>
<feature type="coiled-coil region" evidence="1">
    <location>
        <begin position="92"/>
        <end position="126"/>
    </location>
</feature>
<reference evidence="3 4" key="1">
    <citation type="journal article" date="2007" name="Nature">
        <title>Evolution of genes and genomes on the Drosophila phylogeny.</title>
        <authorList>
            <consortium name="Drosophila 12 Genomes Consortium"/>
            <person name="Clark A.G."/>
            <person name="Eisen M.B."/>
            <person name="Smith D.R."/>
            <person name="Bergman C.M."/>
            <person name="Oliver B."/>
            <person name="Markow T.A."/>
            <person name="Kaufman T.C."/>
            <person name="Kellis M."/>
            <person name="Gelbart W."/>
            <person name="Iyer V.N."/>
            <person name="Pollard D.A."/>
            <person name="Sackton T.B."/>
            <person name="Larracuente A.M."/>
            <person name="Singh N.D."/>
            <person name="Abad J.P."/>
            <person name="Abt D.N."/>
            <person name="Adryan B."/>
            <person name="Aguade M."/>
            <person name="Akashi H."/>
            <person name="Anderson W.W."/>
            <person name="Aquadro C.F."/>
            <person name="Ardell D.H."/>
            <person name="Arguello R."/>
            <person name="Artieri C.G."/>
            <person name="Barbash D.A."/>
            <person name="Barker D."/>
            <person name="Barsanti P."/>
            <person name="Batterham P."/>
            <person name="Batzoglou S."/>
            <person name="Begun D."/>
            <person name="Bhutkar A."/>
            <person name="Blanco E."/>
            <person name="Bosak S.A."/>
            <person name="Bradley R.K."/>
            <person name="Brand A.D."/>
            <person name="Brent M.R."/>
            <person name="Brooks A.N."/>
            <person name="Brown R.H."/>
            <person name="Butlin R.K."/>
            <person name="Caggese C."/>
            <person name="Calvi B.R."/>
            <person name="Bernardo de Carvalho A."/>
            <person name="Caspi A."/>
            <person name="Castrezana S."/>
            <person name="Celniker S.E."/>
            <person name="Chang J.L."/>
            <person name="Chapple C."/>
            <person name="Chatterji S."/>
            <person name="Chinwalla A."/>
            <person name="Civetta A."/>
            <person name="Clifton S.W."/>
            <person name="Comeron J.M."/>
            <person name="Costello J.C."/>
            <person name="Coyne J.A."/>
            <person name="Daub J."/>
            <person name="David R.G."/>
            <person name="Delcher A.L."/>
            <person name="Delehaunty K."/>
            <person name="Do C.B."/>
            <person name="Ebling H."/>
            <person name="Edwards K."/>
            <person name="Eickbush T."/>
            <person name="Evans J.D."/>
            <person name="Filipski A."/>
            <person name="Findeiss S."/>
            <person name="Freyhult E."/>
            <person name="Fulton L."/>
            <person name="Fulton R."/>
            <person name="Garcia A.C."/>
            <person name="Gardiner A."/>
            <person name="Garfield D.A."/>
            <person name="Garvin B.E."/>
            <person name="Gibson G."/>
            <person name="Gilbert D."/>
            <person name="Gnerre S."/>
            <person name="Godfrey J."/>
            <person name="Good R."/>
            <person name="Gotea V."/>
            <person name="Gravely B."/>
            <person name="Greenberg A.J."/>
            <person name="Griffiths-Jones S."/>
            <person name="Gross S."/>
            <person name="Guigo R."/>
            <person name="Gustafson E.A."/>
            <person name="Haerty W."/>
            <person name="Hahn M.W."/>
            <person name="Halligan D.L."/>
            <person name="Halpern A.L."/>
            <person name="Halter G.M."/>
            <person name="Han M.V."/>
            <person name="Heger A."/>
            <person name="Hillier L."/>
            <person name="Hinrichs A.S."/>
            <person name="Holmes I."/>
            <person name="Hoskins R.A."/>
            <person name="Hubisz M.J."/>
            <person name="Hultmark D."/>
            <person name="Huntley M.A."/>
            <person name="Jaffe D.B."/>
            <person name="Jagadeeshan S."/>
            <person name="Jeck W.R."/>
            <person name="Johnson J."/>
            <person name="Jones C.D."/>
            <person name="Jordan W.C."/>
            <person name="Karpen G.H."/>
            <person name="Kataoka E."/>
            <person name="Keightley P.D."/>
            <person name="Kheradpour P."/>
            <person name="Kirkness E.F."/>
            <person name="Koerich L.B."/>
            <person name="Kristiansen K."/>
            <person name="Kudrna D."/>
            <person name="Kulathinal R.J."/>
            <person name="Kumar S."/>
            <person name="Kwok R."/>
            <person name="Lander E."/>
            <person name="Langley C.H."/>
            <person name="Lapoint R."/>
            <person name="Lazzaro B.P."/>
            <person name="Lee S.J."/>
            <person name="Levesque L."/>
            <person name="Li R."/>
            <person name="Lin C.F."/>
            <person name="Lin M.F."/>
            <person name="Lindblad-Toh K."/>
            <person name="Llopart A."/>
            <person name="Long M."/>
            <person name="Low L."/>
            <person name="Lozovsky E."/>
            <person name="Lu J."/>
            <person name="Luo M."/>
            <person name="Machado C.A."/>
            <person name="Makalowski W."/>
            <person name="Marzo M."/>
            <person name="Matsuda M."/>
            <person name="Matzkin L."/>
            <person name="McAllister B."/>
            <person name="McBride C.S."/>
            <person name="McKernan B."/>
            <person name="McKernan K."/>
            <person name="Mendez-Lago M."/>
            <person name="Minx P."/>
            <person name="Mollenhauer M.U."/>
            <person name="Montooth K."/>
            <person name="Mount S.M."/>
            <person name="Mu X."/>
            <person name="Myers E."/>
            <person name="Negre B."/>
            <person name="Newfeld S."/>
            <person name="Nielsen R."/>
            <person name="Noor M.A."/>
            <person name="O'Grady P."/>
            <person name="Pachter L."/>
            <person name="Papaceit M."/>
            <person name="Parisi M.J."/>
            <person name="Parisi M."/>
            <person name="Parts L."/>
            <person name="Pedersen J.S."/>
            <person name="Pesole G."/>
            <person name="Phillippy A.M."/>
            <person name="Ponting C.P."/>
            <person name="Pop M."/>
            <person name="Porcelli D."/>
            <person name="Powell J.R."/>
            <person name="Prohaska S."/>
            <person name="Pruitt K."/>
            <person name="Puig M."/>
            <person name="Quesneville H."/>
            <person name="Ram K.R."/>
            <person name="Rand D."/>
            <person name="Rasmussen M.D."/>
            <person name="Reed L.K."/>
            <person name="Reenan R."/>
            <person name="Reily A."/>
            <person name="Remington K.A."/>
            <person name="Rieger T.T."/>
            <person name="Ritchie M.G."/>
            <person name="Robin C."/>
            <person name="Rogers Y.H."/>
            <person name="Rohde C."/>
            <person name="Rozas J."/>
            <person name="Rubenfield M.J."/>
            <person name="Ruiz A."/>
            <person name="Russo S."/>
            <person name="Salzberg S.L."/>
            <person name="Sanchez-Gracia A."/>
            <person name="Saranga D.J."/>
            <person name="Sato H."/>
            <person name="Schaeffer S.W."/>
            <person name="Schatz M.C."/>
            <person name="Schlenke T."/>
            <person name="Schwartz R."/>
            <person name="Segarra C."/>
            <person name="Singh R.S."/>
            <person name="Sirot L."/>
            <person name="Sirota M."/>
            <person name="Sisneros N.B."/>
            <person name="Smith C.D."/>
            <person name="Smith T.F."/>
            <person name="Spieth J."/>
            <person name="Stage D.E."/>
            <person name="Stark A."/>
            <person name="Stephan W."/>
            <person name="Strausberg R.L."/>
            <person name="Strempel S."/>
            <person name="Sturgill D."/>
            <person name="Sutton G."/>
            <person name="Sutton G.G."/>
            <person name="Tao W."/>
            <person name="Teichmann S."/>
            <person name="Tobari Y.N."/>
            <person name="Tomimura Y."/>
            <person name="Tsolas J.M."/>
            <person name="Valente V.L."/>
            <person name="Venter E."/>
            <person name="Venter J.C."/>
            <person name="Vicario S."/>
            <person name="Vieira F.G."/>
            <person name="Vilella A.J."/>
            <person name="Villasante A."/>
            <person name="Walenz B."/>
            <person name="Wang J."/>
            <person name="Wasserman M."/>
            <person name="Watts T."/>
            <person name="Wilson D."/>
            <person name="Wilson R.K."/>
            <person name="Wing R.A."/>
            <person name="Wolfner M.F."/>
            <person name="Wong A."/>
            <person name="Wong G.K."/>
            <person name="Wu C.I."/>
            <person name="Wu G."/>
            <person name="Yamamoto D."/>
            <person name="Yang H.P."/>
            <person name="Yang S.P."/>
            <person name="Yorke J.A."/>
            <person name="Yoshida K."/>
            <person name="Zdobnov E."/>
            <person name="Zhang P."/>
            <person name="Zhang Y."/>
            <person name="Zimin A.V."/>
            <person name="Baldwin J."/>
            <person name="Abdouelleil A."/>
            <person name="Abdulkadir J."/>
            <person name="Abebe A."/>
            <person name="Abera B."/>
            <person name="Abreu J."/>
            <person name="Acer S.C."/>
            <person name="Aftuck L."/>
            <person name="Alexander A."/>
            <person name="An P."/>
            <person name="Anderson E."/>
            <person name="Anderson S."/>
            <person name="Arachi H."/>
            <person name="Azer M."/>
            <person name="Bachantsang P."/>
            <person name="Barry A."/>
            <person name="Bayul T."/>
            <person name="Berlin A."/>
            <person name="Bessette D."/>
            <person name="Bloom T."/>
            <person name="Blye J."/>
            <person name="Boguslavskiy L."/>
            <person name="Bonnet C."/>
            <person name="Boukhgalter B."/>
            <person name="Bourzgui I."/>
            <person name="Brown A."/>
            <person name="Cahill P."/>
            <person name="Channer S."/>
            <person name="Cheshatsang Y."/>
            <person name="Chuda L."/>
            <person name="Citroen M."/>
            <person name="Collymore A."/>
            <person name="Cooke P."/>
            <person name="Costello M."/>
            <person name="D'Aco K."/>
            <person name="Daza R."/>
            <person name="De Haan G."/>
            <person name="DeGray S."/>
            <person name="DeMaso C."/>
            <person name="Dhargay N."/>
            <person name="Dooley K."/>
            <person name="Dooley E."/>
            <person name="Doricent M."/>
            <person name="Dorje P."/>
            <person name="Dorjee K."/>
            <person name="Dupes A."/>
            <person name="Elong R."/>
            <person name="Falk J."/>
            <person name="Farina A."/>
            <person name="Faro S."/>
            <person name="Ferguson D."/>
            <person name="Fisher S."/>
            <person name="Foley C.D."/>
            <person name="Franke A."/>
            <person name="Friedrich D."/>
            <person name="Gadbois L."/>
            <person name="Gearin G."/>
            <person name="Gearin C.R."/>
            <person name="Giannoukos G."/>
            <person name="Goode T."/>
            <person name="Graham J."/>
            <person name="Grandbois E."/>
            <person name="Grewal S."/>
            <person name="Gyaltsen K."/>
            <person name="Hafez N."/>
            <person name="Hagos B."/>
            <person name="Hall J."/>
            <person name="Henson C."/>
            <person name="Hollinger A."/>
            <person name="Honan T."/>
            <person name="Huard M.D."/>
            <person name="Hughes L."/>
            <person name="Hurhula B."/>
            <person name="Husby M.E."/>
            <person name="Kamat A."/>
            <person name="Kanga B."/>
            <person name="Kashin S."/>
            <person name="Khazanovich D."/>
            <person name="Kisner P."/>
            <person name="Lance K."/>
            <person name="Lara M."/>
            <person name="Lee W."/>
            <person name="Lennon N."/>
            <person name="Letendre F."/>
            <person name="LeVine R."/>
            <person name="Lipovsky A."/>
            <person name="Liu X."/>
            <person name="Liu J."/>
            <person name="Liu S."/>
            <person name="Lokyitsang T."/>
            <person name="Lokyitsang Y."/>
            <person name="Lubonja R."/>
            <person name="Lui A."/>
            <person name="MacDonald P."/>
            <person name="Magnisalis V."/>
            <person name="Maru K."/>
            <person name="Matthews C."/>
            <person name="McCusker W."/>
            <person name="McDonough S."/>
            <person name="Mehta T."/>
            <person name="Meldrim J."/>
            <person name="Meneus L."/>
            <person name="Mihai O."/>
            <person name="Mihalev A."/>
            <person name="Mihova T."/>
            <person name="Mittelman R."/>
            <person name="Mlenga V."/>
            <person name="Montmayeur A."/>
            <person name="Mulrain L."/>
            <person name="Navidi A."/>
            <person name="Naylor J."/>
            <person name="Negash T."/>
            <person name="Nguyen T."/>
            <person name="Nguyen N."/>
            <person name="Nicol R."/>
            <person name="Norbu C."/>
            <person name="Norbu N."/>
            <person name="Novod N."/>
            <person name="O'Neill B."/>
            <person name="Osman S."/>
            <person name="Markiewicz E."/>
            <person name="Oyono O.L."/>
            <person name="Patti C."/>
            <person name="Phunkhang P."/>
            <person name="Pierre F."/>
            <person name="Priest M."/>
            <person name="Raghuraman S."/>
            <person name="Rege F."/>
            <person name="Reyes R."/>
            <person name="Rise C."/>
            <person name="Rogov P."/>
            <person name="Ross K."/>
            <person name="Ryan E."/>
            <person name="Settipalli S."/>
            <person name="Shea T."/>
            <person name="Sherpa N."/>
            <person name="Shi L."/>
            <person name="Shih D."/>
            <person name="Sparrow T."/>
            <person name="Spaulding J."/>
            <person name="Stalker J."/>
            <person name="Stange-Thomann N."/>
            <person name="Stavropoulos S."/>
            <person name="Stone C."/>
            <person name="Strader C."/>
            <person name="Tesfaye S."/>
            <person name="Thomson T."/>
            <person name="Thoulutsang Y."/>
            <person name="Thoulutsang D."/>
            <person name="Topham K."/>
            <person name="Topping I."/>
            <person name="Tsamla T."/>
            <person name="Vassiliev H."/>
            <person name="Vo A."/>
            <person name="Wangchuk T."/>
            <person name="Wangdi T."/>
            <person name="Weiand M."/>
            <person name="Wilkinson J."/>
            <person name="Wilson A."/>
            <person name="Yadav S."/>
            <person name="Young G."/>
            <person name="Yu Q."/>
            <person name="Zembek L."/>
            <person name="Zhong D."/>
            <person name="Zimmer A."/>
            <person name="Zwirko Z."/>
            <person name="Jaffe D.B."/>
            <person name="Alvarez P."/>
            <person name="Brockman W."/>
            <person name="Butler J."/>
            <person name="Chin C."/>
            <person name="Gnerre S."/>
            <person name="Grabherr M."/>
            <person name="Kleber M."/>
            <person name="Mauceli E."/>
            <person name="MacCallum I."/>
        </authorList>
    </citation>
    <scope>NUCLEOTIDE SEQUENCE [LARGE SCALE GENOMIC DNA]</scope>
    <source>
        <strain evidence="4">Tai18E2 / Tucson 14021-0261.01</strain>
    </source>
</reference>
<evidence type="ECO:0000313" key="3">
    <source>
        <dbReference type="EMBL" id="EDW99130.2"/>
    </source>
</evidence>
<dbReference type="SMR" id="B4PMJ6"/>
<feature type="domain" description="Prolyl 4-hydroxylase N-terminal" evidence="2">
    <location>
        <begin position="89"/>
        <end position="210"/>
    </location>
</feature>
<keyword evidence="3" id="KW-0560">Oxidoreductase</keyword>
<gene>
    <name evidence="3" type="primary">Dyak\GE10892</name>
    <name evidence="3" type="synonym">dyak_GLEANR_10778</name>
    <name evidence="3" type="synonym">GE10892</name>
    <name evidence="3" type="ORF">Dyak_GE10892</name>
</gene>
<dbReference type="HOGENOM" id="CLU_024155_2_0_1"/>
<dbReference type="OrthoDB" id="7848457at2759"/>
<organism evidence="3 4">
    <name type="scientific">Drosophila yakuba</name>
    <name type="common">Fruit fly</name>
    <dbReference type="NCBI Taxonomy" id="7245"/>
    <lineage>
        <taxon>Eukaryota</taxon>
        <taxon>Metazoa</taxon>
        <taxon>Ecdysozoa</taxon>
        <taxon>Arthropoda</taxon>
        <taxon>Hexapoda</taxon>
        <taxon>Insecta</taxon>
        <taxon>Pterygota</taxon>
        <taxon>Neoptera</taxon>
        <taxon>Endopterygota</taxon>
        <taxon>Diptera</taxon>
        <taxon>Brachycera</taxon>
        <taxon>Muscomorpha</taxon>
        <taxon>Ephydroidea</taxon>
        <taxon>Drosophilidae</taxon>
        <taxon>Drosophila</taxon>
        <taxon>Sophophora</taxon>
    </lineage>
</organism>
<protein>
    <recommendedName>
        <fullName evidence="2">Prolyl 4-hydroxylase N-terminal domain-containing protein</fullName>
    </recommendedName>
</protein>
<proteinExistence type="predicted"/>
<evidence type="ECO:0000256" key="1">
    <source>
        <dbReference type="SAM" id="Coils"/>
    </source>
</evidence>
<dbReference type="Pfam" id="PF08336">
    <property type="entry name" value="P4Ha_N"/>
    <property type="match status" value="1"/>
</dbReference>